<reference evidence="7 8" key="1">
    <citation type="journal article" date="2019" name="Nat. Plants">
        <title>Genome sequencing of Musa balbisiana reveals subgenome evolution and function divergence in polyploid bananas.</title>
        <authorList>
            <person name="Yao X."/>
        </authorList>
    </citation>
    <scope>NUCLEOTIDE SEQUENCE [LARGE SCALE GENOMIC DNA]</scope>
    <source>
        <strain evidence="8">cv. DH-PKW</strain>
        <tissue evidence="7">Leaves</tissue>
    </source>
</reference>
<dbReference type="Pfam" id="PF00238">
    <property type="entry name" value="Ribosomal_L14"/>
    <property type="match status" value="1"/>
</dbReference>
<dbReference type="SMART" id="SM01374">
    <property type="entry name" value="Ribosomal_L14"/>
    <property type="match status" value="1"/>
</dbReference>
<keyword evidence="4 6" id="KW-0689">Ribosomal protein</keyword>
<evidence type="ECO:0000256" key="3">
    <source>
        <dbReference type="ARBA" id="ARBA00022884"/>
    </source>
</evidence>
<protein>
    <recommendedName>
        <fullName evidence="9">Ribosomal protein L14</fullName>
    </recommendedName>
</protein>
<dbReference type="EMBL" id="PYDT01000002">
    <property type="protein sequence ID" value="THU68317.1"/>
    <property type="molecule type" value="Genomic_DNA"/>
</dbReference>
<evidence type="ECO:0000256" key="4">
    <source>
        <dbReference type="ARBA" id="ARBA00022980"/>
    </source>
</evidence>
<dbReference type="InterPro" id="IPR000218">
    <property type="entry name" value="Ribosomal_uL14"/>
</dbReference>
<evidence type="ECO:0000256" key="2">
    <source>
        <dbReference type="ARBA" id="ARBA00022730"/>
    </source>
</evidence>
<evidence type="ECO:0000256" key="1">
    <source>
        <dbReference type="ARBA" id="ARBA00010745"/>
    </source>
</evidence>
<dbReference type="PANTHER" id="PTHR11761">
    <property type="entry name" value="50S/60S RIBOSOMAL PROTEIN L14/L23"/>
    <property type="match status" value="1"/>
</dbReference>
<comment type="caution">
    <text evidence="7">The sequence shown here is derived from an EMBL/GenBank/DDBJ whole genome shotgun (WGS) entry which is preliminary data.</text>
</comment>
<dbReference type="GO" id="GO:0070180">
    <property type="term" value="F:large ribosomal subunit rRNA binding"/>
    <property type="evidence" value="ECO:0007669"/>
    <property type="project" value="TreeGrafter"/>
</dbReference>
<name>A0A4S8K0U4_MUSBA</name>
<keyword evidence="2" id="KW-0699">rRNA-binding</keyword>
<keyword evidence="5 6" id="KW-0687">Ribonucleoprotein</keyword>
<accession>A0A4S8K0U4</accession>
<dbReference type="CDD" id="cd00337">
    <property type="entry name" value="Ribosomal_uL14"/>
    <property type="match status" value="1"/>
</dbReference>
<dbReference type="HAMAP" id="MF_01367">
    <property type="entry name" value="Ribosomal_uL14"/>
    <property type="match status" value="1"/>
</dbReference>
<evidence type="ECO:0000313" key="8">
    <source>
        <dbReference type="Proteomes" id="UP000317650"/>
    </source>
</evidence>
<comment type="similarity">
    <text evidence="1 6">Belongs to the universal ribosomal protein uL14 family.</text>
</comment>
<dbReference type="Proteomes" id="UP000317650">
    <property type="component" value="Chromosome 8"/>
</dbReference>
<dbReference type="AlphaFoldDB" id="A0A4S8K0U4"/>
<dbReference type="STRING" id="52838.A0A4S8K0U4"/>
<dbReference type="SUPFAM" id="SSF50193">
    <property type="entry name" value="Ribosomal protein L14"/>
    <property type="match status" value="1"/>
</dbReference>
<evidence type="ECO:0000313" key="7">
    <source>
        <dbReference type="EMBL" id="THU68317.1"/>
    </source>
</evidence>
<evidence type="ECO:0000256" key="5">
    <source>
        <dbReference type="ARBA" id="ARBA00023274"/>
    </source>
</evidence>
<gene>
    <name evidence="7" type="ORF">C4D60_Mb08t02650</name>
</gene>
<dbReference type="GO" id="GO:0006412">
    <property type="term" value="P:translation"/>
    <property type="evidence" value="ECO:0007669"/>
    <property type="project" value="InterPro"/>
</dbReference>
<dbReference type="GO" id="GO:0003735">
    <property type="term" value="F:structural constituent of ribosome"/>
    <property type="evidence" value="ECO:0007669"/>
    <property type="project" value="InterPro"/>
</dbReference>
<keyword evidence="3" id="KW-0694">RNA-binding</keyword>
<evidence type="ECO:0000256" key="6">
    <source>
        <dbReference type="RuleBase" id="RU003949"/>
    </source>
</evidence>
<keyword evidence="8" id="KW-1185">Reference proteome</keyword>
<proteinExistence type="inferred from homology"/>
<dbReference type="Gene3D" id="2.40.150.20">
    <property type="entry name" value="Ribosomal protein L14"/>
    <property type="match status" value="1"/>
</dbReference>
<dbReference type="InterPro" id="IPR036853">
    <property type="entry name" value="Ribosomal_uL14_sf"/>
</dbReference>
<evidence type="ECO:0008006" key="9">
    <source>
        <dbReference type="Google" id="ProtNLM"/>
    </source>
</evidence>
<dbReference type="GO" id="GO:0005762">
    <property type="term" value="C:mitochondrial large ribosomal subunit"/>
    <property type="evidence" value="ECO:0007669"/>
    <property type="project" value="TreeGrafter"/>
</dbReference>
<sequence length="233" mass="26595">MRQLNRTPRPRVTESRFLSFSVGFECESLFFGRRSPDLPVRLRCPLHISLAVANPGKDLRDVQWRVERQLDDCGSARKNKISHIWLHYLTDENECNSYIKMLYSWLFIDVKLWQPFLRRQRTKCNSFTVELQEFLAQAICIQALKGRRGARLGDTIIASVKEAQPCGKVKKGDAVYGTVREQCGGSEIKFDDNAVALVNKQGEPISTHVFGPVPHEFGKKKPVKILNLAEHIA</sequence>
<organism evidence="7 8">
    <name type="scientific">Musa balbisiana</name>
    <name type="common">Banana</name>
    <dbReference type="NCBI Taxonomy" id="52838"/>
    <lineage>
        <taxon>Eukaryota</taxon>
        <taxon>Viridiplantae</taxon>
        <taxon>Streptophyta</taxon>
        <taxon>Embryophyta</taxon>
        <taxon>Tracheophyta</taxon>
        <taxon>Spermatophyta</taxon>
        <taxon>Magnoliopsida</taxon>
        <taxon>Liliopsida</taxon>
        <taxon>Zingiberales</taxon>
        <taxon>Musaceae</taxon>
        <taxon>Musa</taxon>
    </lineage>
</organism>
<dbReference type="PANTHER" id="PTHR11761:SF3">
    <property type="entry name" value="LARGE RIBOSOMAL SUBUNIT PROTEIN UL14M"/>
    <property type="match status" value="1"/>
</dbReference>